<keyword evidence="11" id="KW-1185">Reference proteome</keyword>
<dbReference type="GO" id="GO:0005886">
    <property type="term" value="C:plasma membrane"/>
    <property type="evidence" value="ECO:0007669"/>
    <property type="project" value="UniProtKB-SubCell"/>
</dbReference>
<dbReference type="Pfam" id="PF00005">
    <property type="entry name" value="ABC_tran"/>
    <property type="match status" value="1"/>
</dbReference>
<dbReference type="InterPro" id="IPR027417">
    <property type="entry name" value="P-loop_NTPase"/>
</dbReference>
<keyword evidence="7" id="KW-0029">Amino-acid transport</keyword>
<accession>A0A087D1U9</accession>
<keyword evidence="10" id="KW-0378">Hydrolase</keyword>
<dbReference type="EMBL" id="JGZL01000008">
    <property type="protein sequence ID" value="KFI89499.1"/>
    <property type="molecule type" value="Genomic_DNA"/>
</dbReference>
<dbReference type="GO" id="GO:0015424">
    <property type="term" value="F:ABC-type amino acid transporter activity"/>
    <property type="evidence" value="ECO:0007669"/>
    <property type="project" value="InterPro"/>
</dbReference>
<evidence type="ECO:0000256" key="4">
    <source>
        <dbReference type="ARBA" id="ARBA00022475"/>
    </source>
</evidence>
<comment type="caution">
    <text evidence="10">The sequence shown here is derived from an EMBL/GenBank/DDBJ whole genome shotgun (WGS) entry which is preliminary data.</text>
</comment>
<dbReference type="eggNOG" id="COG1126">
    <property type="taxonomic scope" value="Bacteria"/>
</dbReference>
<dbReference type="PIRSF" id="PIRSF039085">
    <property type="entry name" value="ABC_ATPase_HisP"/>
    <property type="match status" value="1"/>
</dbReference>
<evidence type="ECO:0000256" key="6">
    <source>
        <dbReference type="ARBA" id="ARBA00022840"/>
    </source>
</evidence>
<evidence type="ECO:0000256" key="8">
    <source>
        <dbReference type="ARBA" id="ARBA00023136"/>
    </source>
</evidence>
<evidence type="ECO:0000256" key="2">
    <source>
        <dbReference type="ARBA" id="ARBA00005417"/>
    </source>
</evidence>
<dbReference type="PROSITE" id="PS00211">
    <property type="entry name" value="ABC_TRANSPORTER_1"/>
    <property type="match status" value="1"/>
</dbReference>
<dbReference type="SUPFAM" id="SSF52540">
    <property type="entry name" value="P-loop containing nucleoside triphosphate hydrolases"/>
    <property type="match status" value="1"/>
</dbReference>
<dbReference type="SMART" id="SM00382">
    <property type="entry name" value="AAA"/>
    <property type="match status" value="1"/>
</dbReference>
<dbReference type="GO" id="GO:0005524">
    <property type="term" value="F:ATP binding"/>
    <property type="evidence" value="ECO:0007669"/>
    <property type="project" value="UniProtKB-KW"/>
</dbReference>
<evidence type="ECO:0000313" key="10">
    <source>
        <dbReference type="EMBL" id="KFI89499.1"/>
    </source>
</evidence>
<dbReference type="EC" id="3.6.3.25" evidence="10"/>
<feature type="domain" description="ABC transporter" evidence="9">
    <location>
        <begin position="2"/>
        <end position="239"/>
    </location>
</feature>
<evidence type="ECO:0000256" key="3">
    <source>
        <dbReference type="ARBA" id="ARBA00022448"/>
    </source>
</evidence>
<keyword evidence="8" id="KW-0472">Membrane</keyword>
<dbReference type="GO" id="GO:0016887">
    <property type="term" value="F:ATP hydrolysis activity"/>
    <property type="evidence" value="ECO:0007669"/>
    <property type="project" value="InterPro"/>
</dbReference>
<dbReference type="PANTHER" id="PTHR43166:SF9">
    <property type="entry name" value="GLUTAMATE_ASPARTATE IMPORT ATP-BINDING PROTEIN GLTL"/>
    <property type="match status" value="1"/>
</dbReference>
<sequence>MIQIRGVRKSFGAQLVLDGVDLDIPQGAVVSIIGPSGSGKSTLLRVIDYLESADEGTIDFGQGAISLASAQPKDIFSIRSRIGFVFQNYNLFLNKTALDNVSLGLVHAKGKSRKEAERIALDELKRVGMQDFADRYPSKLSGGQQQRIAIARAIALEPELLVLDEPTSALDPEMVDEVLAVIKSLADSGTTMLMVTHEMRFARNASDHVVFFEHGNIVEQGSPERIFNHPTESRTARFLSSIHDPSLIDDWKPEELAELASPASRRQALDRLR</sequence>
<dbReference type="PROSITE" id="PS50893">
    <property type="entry name" value="ABC_TRANSPORTER_2"/>
    <property type="match status" value="1"/>
</dbReference>
<comment type="similarity">
    <text evidence="2">Belongs to the ABC transporter superfamily.</text>
</comment>
<comment type="subcellular location">
    <subcellularLocation>
        <location evidence="1">Cell membrane</location>
        <topology evidence="1">Peripheral membrane protein</topology>
    </subcellularLocation>
</comment>
<dbReference type="InterPro" id="IPR017871">
    <property type="entry name" value="ABC_transporter-like_CS"/>
</dbReference>
<dbReference type="PANTHER" id="PTHR43166">
    <property type="entry name" value="AMINO ACID IMPORT ATP-BINDING PROTEIN"/>
    <property type="match status" value="1"/>
</dbReference>
<dbReference type="InterPro" id="IPR050086">
    <property type="entry name" value="MetN_ABC_transporter-like"/>
</dbReference>
<dbReference type="AlphaFoldDB" id="A0A087D1U9"/>
<keyword evidence="4" id="KW-1003">Cell membrane</keyword>
<dbReference type="InterPro" id="IPR003439">
    <property type="entry name" value="ABC_transporter-like_ATP-bd"/>
</dbReference>
<dbReference type="Gene3D" id="3.40.50.300">
    <property type="entry name" value="P-loop containing nucleotide triphosphate hydrolases"/>
    <property type="match status" value="1"/>
</dbReference>
<proteinExistence type="inferred from homology"/>
<keyword evidence="5" id="KW-0547">Nucleotide-binding</keyword>
<evidence type="ECO:0000256" key="1">
    <source>
        <dbReference type="ARBA" id="ARBA00004202"/>
    </source>
</evidence>
<evidence type="ECO:0000259" key="9">
    <source>
        <dbReference type="PROSITE" id="PS50893"/>
    </source>
</evidence>
<dbReference type="STRING" id="78346.BRUM_1282"/>
<organism evidence="10 11">
    <name type="scientific">Bifidobacterium ruminantium</name>
    <dbReference type="NCBI Taxonomy" id="78346"/>
    <lineage>
        <taxon>Bacteria</taxon>
        <taxon>Bacillati</taxon>
        <taxon>Actinomycetota</taxon>
        <taxon>Actinomycetes</taxon>
        <taxon>Bifidobacteriales</taxon>
        <taxon>Bifidobacteriaceae</taxon>
        <taxon>Bifidobacterium</taxon>
    </lineage>
</organism>
<protein>
    <submittedName>
        <fullName evidence="10">Amino acid ABC transporter, ATP-binding protein</fullName>
        <ecNumber evidence="10">3.6.3.25</ecNumber>
    </submittedName>
</protein>
<name>A0A087D1U9_BIFRU</name>
<reference evidence="10 11" key="1">
    <citation type="submission" date="2014-03" db="EMBL/GenBank/DDBJ databases">
        <title>Genomics of Bifidobacteria.</title>
        <authorList>
            <person name="Ventura M."/>
            <person name="Milani C."/>
            <person name="Lugli G.A."/>
        </authorList>
    </citation>
    <scope>NUCLEOTIDE SEQUENCE [LARGE SCALE GENOMIC DNA]</scope>
    <source>
        <strain evidence="10 11">LMG 21811</strain>
    </source>
</reference>
<keyword evidence="3" id="KW-0813">Transport</keyword>
<evidence type="ECO:0000313" key="11">
    <source>
        <dbReference type="Proteomes" id="UP000029078"/>
    </source>
</evidence>
<dbReference type="RefSeq" id="WP_081815626.1">
    <property type="nucleotide sequence ID" value="NZ_JGZL01000008.1"/>
</dbReference>
<dbReference type="Proteomes" id="UP000029078">
    <property type="component" value="Unassembled WGS sequence"/>
</dbReference>
<evidence type="ECO:0000256" key="7">
    <source>
        <dbReference type="ARBA" id="ARBA00022970"/>
    </source>
</evidence>
<dbReference type="InterPro" id="IPR003593">
    <property type="entry name" value="AAA+_ATPase"/>
</dbReference>
<evidence type="ECO:0000256" key="5">
    <source>
        <dbReference type="ARBA" id="ARBA00022741"/>
    </source>
</evidence>
<dbReference type="InterPro" id="IPR030679">
    <property type="entry name" value="ABC_ATPase_HisP-typ"/>
</dbReference>
<keyword evidence="6 10" id="KW-0067">ATP-binding</keyword>
<gene>
    <name evidence="10" type="ORF">BRUM_1282</name>
</gene>